<evidence type="ECO:0000256" key="3">
    <source>
        <dbReference type="ARBA" id="ARBA00009409"/>
    </source>
</evidence>
<dbReference type="GO" id="GO:0006284">
    <property type="term" value="P:base-excision repair"/>
    <property type="evidence" value="ECO:0007669"/>
    <property type="project" value="InterPro"/>
</dbReference>
<dbReference type="Pfam" id="PF06827">
    <property type="entry name" value="zf-FPG_IleRS"/>
    <property type="match status" value="1"/>
</dbReference>
<evidence type="ECO:0000313" key="24">
    <source>
        <dbReference type="Proteomes" id="UP000011563"/>
    </source>
</evidence>
<dbReference type="GO" id="GO:0008270">
    <property type="term" value="F:zinc ion binding"/>
    <property type="evidence" value="ECO:0007669"/>
    <property type="project" value="UniProtKB-KW"/>
</dbReference>
<evidence type="ECO:0000256" key="17">
    <source>
        <dbReference type="ARBA" id="ARBA00023295"/>
    </source>
</evidence>
<dbReference type="PATRIC" id="fig|1208922.3.peg.95"/>
<keyword evidence="14" id="KW-0234">DNA repair</keyword>
<evidence type="ECO:0000256" key="1">
    <source>
        <dbReference type="ARBA" id="ARBA00001668"/>
    </source>
</evidence>
<dbReference type="SUPFAM" id="SSF81624">
    <property type="entry name" value="N-terminal domain of MutM-like DNA repair proteins"/>
    <property type="match status" value="1"/>
</dbReference>
<dbReference type="GO" id="GO:0034039">
    <property type="term" value="F:8-oxo-7,8-dihydroguanine DNA N-glycosylase activity"/>
    <property type="evidence" value="ECO:0007669"/>
    <property type="project" value="TreeGrafter"/>
</dbReference>
<feature type="domain" description="Formamidopyrimidine-DNA glycosylase catalytic" evidence="22">
    <location>
        <begin position="2"/>
        <end position="112"/>
    </location>
</feature>
<keyword evidence="13" id="KW-0238">DNA-binding</keyword>
<gene>
    <name evidence="23" type="ORF">BCUE_0315</name>
</gene>
<dbReference type="InterPro" id="IPR012319">
    <property type="entry name" value="FPG_cat"/>
</dbReference>
<keyword evidence="8" id="KW-0479">Metal-binding</keyword>
<evidence type="ECO:0000256" key="8">
    <source>
        <dbReference type="ARBA" id="ARBA00022723"/>
    </source>
</evidence>
<dbReference type="InterPro" id="IPR010979">
    <property type="entry name" value="Ribosomal_uS13-like_H2TH"/>
</dbReference>
<dbReference type="GO" id="GO:0003684">
    <property type="term" value="F:damaged DNA binding"/>
    <property type="evidence" value="ECO:0007669"/>
    <property type="project" value="InterPro"/>
</dbReference>
<comment type="similarity">
    <text evidence="3">Belongs to the FPG family.</text>
</comment>
<dbReference type="FunFam" id="1.10.8.50:FF:000003">
    <property type="entry name" value="Formamidopyrimidine-DNA glycosylase"/>
    <property type="match status" value="1"/>
</dbReference>
<dbReference type="Proteomes" id="UP000011563">
    <property type="component" value="Chromosome"/>
</dbReference>
<keyword evidence="24" id="KW-1185">Reference proteome</keyword>
<keyword evidence="12" id="KW-0862">Zinc</keyword>
<dbReference type="SMART" id="SM00898">
    <property type="entry name" value="Fapy_DNA_glyco"/>
    <property type="match status" value="1"/>
</dbReference>
<evidence type="ECO:0000256" key="12">
    <source>
        <dbReference type="ARBA" id="ARBA00022833"/>
    </source>
</evidence>
<dbReference type="HOGENOM" id="CLU_038423_1_1_4"/>
<dbReference type="Pfam" id="PF01149">
    <property type="entry name" value="Fapy_DNA_glyco"/>
    <property type="match status" value="1"/>
</dbReference>
<evidence type="ECO:0000256" key="7">
    <source>
        <dbReference type="ARBA" id="ARBA00016240"/>
    </source>
</evidence>
<reference evidence="23 24" key="1">
    <citation type="journal article" date="2013" name="Genome Biol. Evol.">
        <title>Genome evolution and phylogenomic analysis of candidatus kinetoplastibacterium, the betaproteobacterial endosymbionts of strigomonas and angomonas.</title>
        <authorList>
            <person name="Alves J.M."/>
            <person name="Serrano M.G."/>
            <person name="Maia da Silva F."/>
            <person name="Voegtly L.J."/>
            <person name="Matveyev A.V."/>
            <person name="Teixeira M.M."/>
            <person name="Camargo E.P."/>
            <person name="Buck G.A."/>
        </authorList>
    </citation>
    <scope>NUCLEOTIDE SEQUENCE [LARGE SCALE GENOMIC DNA]</scope>
    <source>
        <strain evidence="23 24">TCC012E</strain>
    </source>
</reference>
<evidence type="ECO:0000256" key="4">
    <source>
        <dbReference type="ARBA" id="ARBA00011245"/>
    </source>
</evidence>
<dbReference type="PANTHER" id="PTHR22993:SF9">
    <property type="entry name" value="FORMAMIDOPYRIMIDINE-DNA GLYCOSYLASE"/>
    <property type="match status" value="1"/>
</dbReference>
<dbReference type="RefSeq" id="WP_015237817.1">
    <property type="nucleotide sequence ID" value="NC_020285.1"/>
</dbReference>
<keyword evidence="11" id="KW-0378">Hydrolase</keyword>
<keyword evidence="10 20" id="KW-0863">Zinc-finger</keyword>
<proteinExistence type="inferred from homology"/>
<comment type="catalytic activity">
    <reaction evidence="1">
        <text>Hydrolysis of DNA containing ring-opened 7-methylguanine residues, releasing 2,6-diamino-4-hydroxy-5-(N-methyl)formamidopyrimidine.</text>
        <dbReference type="EC" id="3.2.2.23"/>
    </reaction>
</comment>
<dbReference type="SUPFAM" id="SSF57716">
    <property type="entry name" value="Glucocorticoid receptor-like (DNA-binding domain)"/>
    <property type="match status" value="1"/>
</dbReference>
<evidence type="ECO:0000256" key="20">
    <source>
        <dbReference type="PROSITE-ProRule" id="PRU00391"/>
    </source>
</evidence>
<dbReference type="EC" id="3.2.2.23" evidence="5"/>
<evidence type="ECO:0000256" key="19">
    <source>
        <dbReference type="ARBA" id="ARBA00044632"/>
    </source>
</evidence>
<dbReference type="InterPro" id="IPR000214">
    <property type="entry name" value="Znf_DNA_glyclase/AP_lyase"/>
</dbReference>
<evidence type="ECO:0000256" key="11">
    <source>
        <dbReference type="ARBA" id="ARBA00022801"/>
    </source>
</evidence>
<dbReference type="GO" id="GO:0140078">
    <property type="term" value="F:class I DNA-(apurinic or apyrimidinic site) endonuclease activity"/>
    <property type="evidence" value="ECO:0007669"/>
    <property type="project" value="UniProtKB-EC"/>
</dbReference>
<dbReference type="NCBIfam" id="TIGR00577">
    <property type="entry name" value="fpg"/>
    <property type="match status" value="1"/>
</dbReference>
<dbReference type="EMBL" id="CP003807">
    <property type="protein sequence ID" value="AGF49543.1"/>
    <property type="molecule type" value="Genomic_DNA"/>
</dbReference>
<protein>
    <recommendedName>
        <fullName evidence="7">Formamidopyrimidine-DNA glycosylase</fullName>
        <ecNumber evidence="5">3.2.2.23</ecNumber>
        <ecNumber evidence="6">4.2.99.18</ecNumber>
    </recommendedName>
    <alternativeName>
        <fullName evidence="18">DNA-(apurinic or apyrimidinic site) lyase MutM</fullName>
    </alternativeName>
</protein>
<keyword evidence="9" id="KW-0227">DNA damage</keyword>
<comment type="catalytic activity">
    <reaction evidence="19">
        <text>2'-deoxyribonucleotide-(2'-deoxyribose 5'-phosphate)-2'-deoxyribonucleotide-DNA = a 3'-end 2'-deoxyribonucleotide-(2,3-dehydro-2,3-deoxyribose 5'-phosphate)-DNA + a 5'-end 5'-phospho-2'-deoxyribonucleoside-DNA + H(+)</text>
        <dbReference type="Rhea" id="RHEA:66592"/>
        <dbReference type="Rhea" id="RHEA-COMP:13180"/>
        <dbReference type="Rhea" id="RHEA-COMP:16897"/>
        <dbReference type="Rhea" id="RHEA-COMP:17067"/>
        <dbReference type="ChEBI" id="CHEBI:15378"/>
        <dbReference type="ChEBI" id="CHEBI:136412"/>
        <dbReference type="ChEBI" id="CHEBI:157695"/>
        <dbReference type="ChEBI" id="CHEBI:167181"/>
        <dbReference type="EC" id="4.2.99.18"/>
    </reaction>
</comment>
<dbReference type="NCBIfam" id="NF002211">
    <property type="entry name" value="PRK01103.1"/>
    <property type="match status" value="1"/>
</dbReference>
<evidence type="ECO:0000256" key="15">
    <source>
        <dbReference type="ARBA" id="ARBA00023239"/>
    </source>
</evidence>
<evidence type="ECO:0000256" key="14">
    <source>
        <dbReference type="ARBA" id="ARBA00023204"/>
    </source>
</evidence>
<keyword evidence="15 23" id="KW-0456">Lyase</keyword>
<evidence type="ECO:0000256" key="5">
    <source>
        <dbReference type="ARBA" id="ARBA00012024"/>
    </source>
</evidence>
<comment type="subunit">
    <text evidence="4">Monomer.</text>
</comment>
<dbReference type="SUPFAM" id="SSF46946">
    <property type="entry name" value="S13-like H2TH domain"/>
    <property type="match status" value="1"/>
</dbReference>
<dbReference type="PROSITE" id="PS01242">
    <property type="entry name" value="ZF_FPG_1"/>
    <property type="match status" value="1"/>
</dbReference>
<comment type="cofactor">
    <cofactor evidence="2">
        <name>Zn(2+)</name>
        <dbReference type="ChEBI" id="CHEBI:29105"/>
    </cofactor>
</comment>
<keyword evidence="17" id="KW-0326">Glycosidase</keyword>
<dbReference type="InterPro" id="IPR035937">
    <property type="entry name" value="FPG_N"/>
</dbReference>
<dbReference type="PROSITE" id="PS51066">
    <property type="entry name" value="ZF_FPG_2"/>
    <property type="match status" value="1"/>
</dbReference>
<dbReference type="InterPro" id="IPR015887">
    <property type="entry name" value="DNA_glyclase_Znf_dom_DNA_BS"/>
</dbReference>
<dbReference type="PANTHER" id="PTHR22993">
    <property type="entry name" value="FORMAMIDOPYRIMIDINE-DNA GLYCOSYLASE"/>
    <property type="match status" value="1"/>
</dbReference>
<evidence type="ECO:0000256" key="10">
    <source>
        <dbReference type="ARBA" id="ARBA00022771"/>
    </source>
</evidence>
<dbReference type="InterPro" id="IPR015886">
    <property type="entry name" value="H2TH_FPG"/>
</dbReference>
<evidence type="ECO:0000259" key="22">
    <source>
        <dbReference type="PROSITE" id="PS51068"/>
    </source>
</evidence>
<feature type="domain" description="FPG-type" evidence="21">
    <location>
        <begin position="241"/>
        <end position="275"/>
    </location>
</feature>
<name>M1LAM8_9PROT</name>
<keyword evidence="16" id="KW-0511">Multifunctional enzyme</keyword>
<dbReference type="Gene3D" id="3.20.190.10">
    <property type="entry name" value="MutM-like, N-terminal"/>
    <property type="match status" value="1"/>
</dbReference>
<sequence>MPELPEIELLKREIGPRIQNKTILKFKIRNHKLRWPILASLPKIITDKNVINCSRRGKYLLFHFEHGVQIIHLGMSGSLQFITNEPPGKHDHIEWTFNDSTILRMNDPRRFGAILWHDIKNDGTLYDNKIFKNLGLEPFSRKLTEQYLYNKLSNKKKSIKQILLDGNIVVGIGNIYSSESLFKSKINPLISASKLSISDCAKLILCIRETLCNSIKSGGSTIRNYVSTSGQSGNYIKNHASVYGRNELPCNVCGFKIIKIKQSGRSTYYCPNCQNVDKKIT</sequence>
<accession>M1LAM8</accession>
<dbReference type="Gene3D" id="1.10.8.50">
    <property type="match status" value="1"/>
</dbReference>
<dbReference type="KEGG" id="kbt:BCUE_0315"/>
<evidence type="ECO:0000256" key="18">
    <source>
        <dbReference type="ARBA" id="ARBA00030638"/>
    </source>
</evidence>
<evidence type="ECO:0000256" key="6">
    <source>
        <dbReference type="ARBA" id="ARBA00012720"/>
    </source>
</evidence>
<dbReference type="CDD" id="cd08966">
    <property type="entry name" value="EcFpg-like_N"/>
    <property type="match status" value="1"/>
</dbReference>
<dbReference type="SMART" id="SM01232">
    <property type="entry name" value="H2TH"/>
    <property type="match status" value="1"/>
</dbReference>
<dbReference type="Pfam" id="PF06831">
    <property type="entry name" value="H2TH"/>
    <property type="match status" value="1"/>
</dbReference>
<evidence type="ECO:0000259" key="21">
    <source>
        <dbReference type="PROSITE" id="PS51066"/>
    </source>
</evidence>
<dbReference type="InterPro" id="IPR010663">
    <property type="entry name" value="Znf_FPG/IleRS"/>
</dbReference>
<evidence type="ECO:0000256" key="16">
    <source>
        <dbReference type="ARBA" id="ARBA00023268"/>
    </source>
</evidence>
<evidence type="ECO:0000256" key="9">
    <source>
        <dbReference type="ARBA" id="ARBA00022763"/>
    </source>
</evidence>
<dbReference type="InterPro" id="IPR020629">
    <property type="entry name" value="FPG_Glyclase"/>
</dbReference>
<evidence type="ECO:0000256" key="2">
    <source>
        <dbReference type="ARBA" id="ARBA00001947"/>
    </source>
</evidence>
<organism evidence="23 24">
    <name type="scientific">Candidatus Kinetoplastidibacterium blastocrithidiae TCC012E</name>
    <dbReference type="NCBI Taxonomy" id="1208922"/>
    <lineage>
        <taxon>Bacteria</taxon>
        <taxon>Pseudomonadati</taxon>
        <taxon>Pseudomonadota</taxon>
        <taxon>Betaproteobacteria</taxon>
        <taxon>Candidatus Kinetoplastidibacterium</taxon>
    </lineage>
</organism>
<dbReference type="AlphaFoldDB" id="M1LAM8"/>
<dbReference type="PROSITE" id="PS51068">
    <property type="entry name" value="FPG_CAT"/>
    <property type="match status" value="1"/>
</dbReference>
<evidence type="ECO:0000313" key="23">
    <source>
        <dbReference type="EMBL" id="AGF49543.1"/>
    </source>
</evidence>
<dbReference type="EC" id="4.2.99.18" evidence="6"/>
<evidence type="ECO:0000256" key="13">
    <source>
        <dbReference type="ARBA" id="ARBA00023125"/>
    </source>
</evidence>